<keyword evidence="2" id="KW-0812">Transmembrane</keyword>
<feature type="transmembrane region" description="Helical" evidence="2">
    <location>
        <begin position="6"/>
        <end position="23"/>
    </location>
</feature>
<organism evidence="4 5">
    <name type="scientific">Gimesia panareensis</name>
    <dbReference type="NCBI Taxonomy" id="2527978"/>
    <lineage>
        <taxon>Bacteria</taxon>
        <taxon>Pseudomonadati</taxon>
        <taxon>Planctomycetota</taxon>
        <taxon>Planctomycetia</taxon>
        <taxon>Planctomycetales</taxon>
        <taxon>Planctomycetaceae</taxon>
        <taxon>Gimesia</taxon>
    </lineage>
</organism>
<proteinExistence type="predicted"/>
<dbReference type="Pfam" id="PF20434">
    <property type="entry name" value="BD-FAE"/>
    <property type="match status" value="1"/>
</dbReference>
<dbReference type="Gene3D" id="3.40.50.1820">
    <property type="entry name" value="alpha/beta hydrolase"/>
    <property type="match status" value="1"/>
</dbReference>
<dbReference type="PANTHER" id="PTHR48081:SF13">
    <property type="entry name" value="ALPHA_BETA HYDROLASE"/>
    <property type="match status" value="1"/>
</dbReference>
<dbReference type="Proteomes" id="UP000320839">
    <property type="component" value="Chromosome"/>
</dbReference>
<dbReference type="PANTHER" id="PTHR48081">
    <property type="entry name" value="AB HYDROLASE SUPERFAMILY PROTEIN C4A8.06C"/>
    <property type="match status" value="1"/>
</dbReference>
<reference evidence="4 5" key="1">
    <citation type="submission" date="2019-02" db="EMBL/GenBank/DDBJ databases">
        <title>Deep-cultivation of Planctomycetes and their phenomic and genomic characterization uncovers novel biology.</title>
        <authorList>
            <person name="Wiegand S."/>
            <person name="Jogler M."/>
            <person name="Boedeker C."/>
            <person name="Pinto D."/>
            <person name="Vollmers J."/>
            <person name="Rivas-Marin E."/>
            <person name="Kohn T."/>
            <person name="Peeters S.H."/>
            <person name="Heuer A."/>
            <person name="Rast P."/>
            <person name="Oberbeckmann S."/>
            <person name="Bunk B."/>
            <person name="Jeske O."/>
            <person name="Meyerdierks A."/>
            <person name="Storesund J.E."/>
            <person name="Kallscheuer N."/>
            <person name="Luecker S."/>
            <person name="Lage O.M."/>
            <person name="Pohl T."/>
            <person name="Merkel B.J."/>
            <person name="Hornburger P."/>
            <person name="Mueller R.-W."/>
            <person name="Bruemmer F."/>
            <person name="Labrenz M."/>
            <person name="Spormann A.M."/>
            <person name="Op den Camp H."/>
            <person name="Overmann J."/>
            <person name="Amann R."/>
            <person name="Jetten M.S.M."/>
            <person name="Mascher T."/>
            <person name="Medema M.H."/>
            <person name="Devos D.P."/>
            <person name="Kaster A.-K."/>
            <person name="Ovreas L."/>
            <person name="Rohde M."/>
            <person name="Galperin M.Y."/>
            <person name="Jogler C."/>
        </authorList>
    </citation>
    <scope>NUCLEOTIDE SEQUENCE [LARGE SCALE GENOMIC DNA]</scope>
    <source>
        <strain evidence="4 5">Pan153</strain>
    </source>
</reference>
<dbReference type="SUPFAM" id="SSF53474">
    <property type="entry name" value="alpha/beta-Hydrolases"/>
    <property type="match status" value="1"/>
</dbReference>
<dbReference type="EMBL" id="CP036317">
    <property type="protein sequence ID" value="QDV20994.1"/>
    <property type="molecule type" value="Genomic_DNA"/>
</dbReference>
<dbReference type="InterPro" id="IPR029058">
    <property type="entry name" value="AB_hydrolase_fold"/>
</dbReference>
<sequence>MPTFVSRVFSVIVLLAIVCYLIPDMEEQQKKQDPPRRFTSIYQSNIVSLPRDLKIIDDFPYQKGKNCRWRMDLTLPLEASSQPRPALIFVHAGGWSGGNSTSSFTKAGPLHYARKGYVCVSLYHRLSDDTSFDDCLEDLKCAIRWMRAHAEKYQIDPQRIGAFGNANGGSMVCLVGLMGQDQQVEPGREWQDHSSELNAICISAAPTDYQSWPDGIEHLPRMIQLVWNNRAELEEKVARVSPINYVRADAPPMLVMHGVLDPSVDVSQSDHFVEALKAAGAKDVTYFRSEDSGHAVFLRDRTQTFPMMEEFFARTLGYPQGIKVAQR</sequence>
<keyword evidence="2" id="KW-0472">Membrane</keyword>
<evidence type="ECO:0000256" key="1">
    <source>
        <dbReference type="ARBA" id="ARBA00022801"/>
    </source>
</evidence>
<protein>
    <submittedName>
        <fullName evidence="4">Carboxylesterase NlhH</fullName>
        <ecNumber evidence="4">3.1.1.1</ecNumber>
    </submittedName>
</protein>
<evidence type="ECO:0000313" key="4">
    <source>
        <dbReference type="EMBL" id="QDV20994.1"/>
    </source>
</evidence>
<keyword evidence="1 4" id="KW-0378">Hydrolase</keyword>
<dbReference type="EC" id="3.1.1.1" evidence="4"/>
<feature type="domain" description="BD-FAE-like" evidence="3">
    <location>
        <begin position="71"/>
        <end position="276"/>
    </location>
</feature>
<accession>A0A518FXH9</accession>
<gene>
    <name evidence="4" type="primary">nlhH_5</name>
    <name evidence="4" type="ORF">Pan153_56760</name>
</gene>
<name>A0A518FXH9_9PLAN</name>
<evidence type="ECO:0000256" key="2">
    <source>
        <dbReference type="SAM" id="Phobius"/>
    </source>
</evidence>
<dbReference type="GO" id="GO:0106435">
    <property type="term" value="F:carboxylesterase activity"/>
    <property type="evidence" value="ECO:0007669"/>
    <property type="project" value="UniProtKB-EC"/>
</dbReference>
<dbReference type="RefSeq" id="WP_145459578.1">
    <property type="nucleotide sequence ID" value="NZ_CP036317.1"/>
</dbReference>
<dbReference type="OrthoDB" id="265201at2"/>
<dbReference type="InterPro" id="IPR049492">
    <property type="entry name" value="BD-FAE-like_dom"/>
</dbReference>
<evidence type="ECO:0000313" key="5">
    <source>
        <dbReference type="Proteomes" id="UP000320839"/>
    </source>
</evidence>
<evidence type="ECO:0000259" key="3">
    <source>
        <dbReference type="Pfam" id="PF20434"/>
    </source>
</evidence>
<dbReference type="AlphaFoldDB" id="A0A518FXH9"/>
<keyword evidence="2" id="KW-1133">Transmembrane helix</keyword>
<dbReference type="InterPro" id="IPR050300">
    <property type="entry name" value="GDXG_lipolytic_enzyme"/>
</dbReference>